<dbReference type="PANTHER" id="PTHR43117">
    <property type="entry name" value="OSMOPROTECTANT IMPORT ATP-BINDING PROTEIN OSMV"/>
    <property type="match status" value="1"/>
</dbReference>
<proteinExistence type="inferred from homology"/>
<evidence type="ECO:0000259" key="3">
    <source>
        <dbReference type="Pfam" id="PF00005"/>
    </source>
</evidence>
<dbReference type="Gene3D" id="3.40.50.300">
    <property type="entry name" value="P-loop containing nucleotide triphosphate hydrolases"/>
    <property type="match status" value="1"/>
</dbReference>
<dbReference type="InterPro" id="IPR003439">
    <property type="entry name" value="ABC_transporter-like_ATP-bd"/>
</dbReference>
<dbReference type="InterPro" id="IPR027417">
    <property type="entry name" value="P-loop_NTPase"/>
</dbReference>
<reference evidence="4 5" key="1">
    <citation type="submission" date="2018-11" db="EMBL/GenBank/DDBJ databases">
        <title>Genomic profiling of Staphylococcus species from a Poultry farm system in KwaZulu-Natal, South Africa.</title>
        <authorList>
            <person name="Amoako D.G."/>
            <person name="Somboro A.M."/>
            <person name="Abia A.L.K."/>
            <person name="Bester L.A."/>
            <person name="Essack S.Y."/>
        </authorList>
    </citation>
    <scope>NUCLEOTIDE SEQUENCE [LARGE SCALE GENOMIC DNA]</scope>
    <source>
        <strain evidence="4 5">SA11</strain>
    </source>
</reference>
<evidence type="ECO:0000313" key="4">
    <source>
        <dbReference type="EMBL" id="RZH99886.1"/>
    </source>
</evidence>
<dbReference type="PANTHER" id="PTHR43117:SF3">
    <property type="entry name" value="CHOLINE TRANSPORT ATP-BINDING PROTEIN OPUBA"/>
    <property type="match status" value="1"/>
</dbReference>
<keyword evidence="4" id="KW-0547">Nucleotide-binding</keyword>
<organism evidence="4 5">
    <name type="scientific">Staphylococcus condimenti</name>
    <dbReference type="NCBI Taxonomy" id="70255"/>
    <lineage>
        <taxon>Bacteria</taxon>
        <taxon>Bacillati</taxon>
        <taxon>Bacillota</taxon>
        <taxon>Bacilli</taxon>
        <taxon>Bacillales</taxon>
        <taxon>Staphylococcaceae</taxon>
        <taxon>Staphylococcus</taxon>
    </lineage>
</organism>
<dbReference type="GO" id="GO:0016887">
    <property type="term" value="F:ATP hydrolysis activity"/>
    <property type="evidence" value="ECO:0007669"/>
    <property type="project" value="InterPro"/>
</dbReference>
<dbReference type="Pfam" id="PF00005">
    <property type="entry name" value="ABC_tran"/>
    <property type="match status" value="1"/>
</dbReference>
<dbReference type="EMBL" id="RQTE01000389">
    <property type="protein sequence ID" value="RZH99886.1"/>
    <property type="molecule type" value="Genomic_DNA"/>
</dbReference>
<sequence length="70" mass="7551">MLSIKNLTKIYSGNKKAVDDVSIDVQSGEFVAFIGTSGSGKTTALRVINRMIEATSGQIMIDGKDVRKMN</sequence>
<keyword evidence="4" id="KW-0067">ATP-binding</keyword>
<dbReference type="GO" id="GO:0005524">
    <property type="term" value="F:ATP binding"/>
    <property type="evidence" value="ECO:0007669"/>
    <property type="project" value="UniProtKB-KW"/>
</dbReference>
<feature type="domain" description="ABC transporter" evidence="3">
    <location>
        <begin position="19"/>
        <end position="68"/>
    </location>
</feature>
<protein>
    <submittedName>
        <fullName evidence="4">ATP-binding cassette domain-containing protein</fullName>
    </submittedName>
</protein>
<evidence type="ECO:0000313" key="5">
    <source>
        <dbReference type="Proteomes" id="UP000293854"/>
    </source>
</evidence>
<accession>A0A4Q7CJ20</accession>
<comment type="caution">
    <text evidence="4">The sequence shown here is derived from an EMBL/GenBank/DDBJ whole genome shotgun (WGS) entry which is preliminary data.</text>
</comment>
<keyword evidence="2" id="KW-0813">Transport</keyword>
<dbReference type="AlphaFoldDB" id="A0A4Q7CJ20"/>
<dbReference type="Proteomes" id="UP000293854">
    <property type="component" value="Unassembled WGS sequence"/>
</dbReference>
<evidence type="ECO:0000256" key="2">
    <source>
        <dbReference type="ARBA" id="ARBA00022448"/>
    </source>
</evidence>
<gene>
    <name evidence="4" type="ORF">EIG99_13080</name>
</gene>
<dbReference type="RefSeq" id="WP_130135839.1">
    <property type="nucleotide sequence ID" value="NZ_RQTE01000389.1"/>
</dbReference>
<feature type="non-terminal residue" evidence="4">
    <location>
        <position position="70"/>
    </location>
</feature>
<evidence type="ECO:0000256" key="1">
    <source>
        <dbReference type="ARBA" id="ARBA00005417"/>
    </source>
</evidence>
<name>A0A4Q7CJ20_9STAP</name>
<dbReference type="SUPFAM" id="SSF52540">
    <property type="entry name" value="P-loop containing nucleoside triphosphate hydrolases"/>
    <property type="match status" value="1"/>
</dbReference>
<comment type="similarity">
    <text evidence="1">Belongs to the ABC transporter superfamily.</text>
</comment>